<evidence type="ECO:0000313" key="2">
    <source>
        <dbReference type="EMBL" id="MSC67975.1"/>
    </source>
</evidence>
<dbReference type="Gene3D" id="3.40.630.30">
    <property type="match status" value="1"/>
</dbReference>
<accession>A0A6G1ZXC7</accession>
<dbReference type="InterPro" id="IPR016181">
    <property type="entry name" value="Acyl_CoA_acyltransferase"/>
</dbReference>
<dbReference type="EMBL" id="WKQG01000002">
    <property type="protein sequence ID" value="MSC67975.1"/>
    <property type="molecule type" value="Genomic_DNA"/>
</dbReference>
<dbReference type="Pfam" id="PF13302">
    <property type="entry name" value="Acetyltransf_3"/>
    <property type="match status" value="1"/>
</dbReference>
<dbReference type="SUPFAM" id="SSF55729">
    <property type="entry name" value="Acyl-CoA N-acyltransferases (Nat)"/>
    <property type="match status" value="1"/>
</dbReference>
<name>A0A6G1ZXC7_9FIRM</name>
<protein>
    <submittedName>
        <fullName evidence="2">GNAT family N-acetyltransferase</fullName>
    </submittedName>
</protein>
<dbReference type="AlphaFoldDB" id="A0A6G1ZXC7"/>
<organism evidence="2">
    <name type="scientific">Faecalibacterium prausnitzii</name>
    <dbReference type="NCBI Taxonomy" id="853"/>
    <lineage>
        <taxon>Bacteria</taxon>
        <taxon>Bacillati</taxon>
        <taxon>Bacillota</taxon>
        <taxon>Clostridia</taxon>
        <taxon>Eubacteriales</taxon>
        <taxon>Oscillospiraceae</taxon>
        <taxon>Faecalibacterium</taxon>
    </lineage>
</organism>
<sequence length="169" mass="19701">MKLRKLDVKDAPFMLEWMHSADVVKNLQADFASKTIIDCENFISSAQNSSKDLHLAIVDDNDEYMGTVSLKHITNKNAEFAITIRNKAMGKGFSKYGMNKIIEYGLKKYNLEEVYWCVSPENKRAVRFYDKNGYKRIIINEDIELLDTINKFASYTDNQIKEYIWYVAK</sequence>
<reference evidence="2" key="1">
    <citation type="journal article" date="2019" name="Nat. Med.">
        <title>A library of human gut bacterial isolates paired with longitudinal multiomics data enables mechanistic microbiome research.</title>
        <authorList>
            <person name="Poyet M."/>
            <person name="Groussin M."/>
            <person name="Gibbons S.M."/>
            <person name="Avila-Pacheco J."/>
            <person name="Jiang X."/>
            <person name="Kearney S.M."/>
            <person name="Perrotta A.R."/>
            <person name="Berdy B."/>
            <person name="Zhao S."/>
            <person name="Lieberman T.D."/>
            <person name="Swanson P.K."/>
            <person name="Smith M."/>
            <person name="Roesemann S."/>
            <person name="Alexander J.E."/>
            <person name="Rich S.A."/>
            <person name="Livny J."/>
            <person name="Vlamakis H."/>
            <person name="Clish C."/>
            <person name="Bullock K."/>
            <person name="Deik A."/>
            <person name="Scott J."/>
            <person name="Pierce K.A."/>
            <person name="Xavier R.J."/>
            <person name="Alm E.J."/>
        </authorList>
    </citation>
    <scope>NUCLEOTIDE SEQUENCE</scope>
    <source>
        <strain evidence="2">BIOML-B7</strain>
    </source>
</reference>
<dbReference type="PROSITE" id="PS51186">
    <property type="entry name" value="GNAT"/>
    <property type="match status" value="1"/>
</dbReference>
<feature type="domain" description="N-acetyltransferase" evidence="1">
    <location>
        <begin position="1"/>
        <end position="158"/>
    </location>
</feature>
<dbReference type="GO" id="GO:0016747">
    <property type="term" value="F:acyltransferase activity, transferring groups other than amino-acyl groups"/>
    <property type="evidence" value="ECO:0007669"/>
    <property type="project" value="InterPro"/>
</dbReference>
<gene>
    <name evidence="2" type="ORF">GKD79_03515</name>
</gene>
<evidence type="ECO:0000259" key="1">
    <source>
        <dbReference type="PROSITE" id="PS51186"/>
    </source>
</evidence>
<dbReference type="PANTHER" id="PTHR43415">
    <property type="entry name" value="SPERMIDINE N(1)-ACETYLTRANSFERASE"/>
    <property type="match status" value="1"/>
</dbReference>
<keyword evidence="2" id="KW-0808">Transferase</keyword>
<dbReference type="PANTHER" id="PTHR43415:SF3">
    <property type="entry name" value="GNAT-FAMILY ACETYLTRANSFERASE"/>
    <property type="match status" value="1"/>
</dbReference>
<comment type="caution">
    <text evidence="2">The sequence shown here is derived from an EMBL/GenBank/DDBJ whole genome shotgun (WGS) entry which is preliminary data.</text>
</comment>
<dbReference type="RefSeq" id="WP_154252962.1">
    <property type="nucleotide sequence ID" value="NZ_WKQF01000002.1"/>
</dbReference>
<dbReference type="InterPro" id="IPR000182">
    <property type="entry name" value="GNAT_dom"/>
</dbReference>
<proteinExistence type="predicted"/>